<dbReference type="RefSeq" id="WP_370439492.1">
    <property type="nucleotide sequence ID" value="NZ_JBGFTU010000001.1"/>
</dbReference>
<dbReference type="PROSITE" id="PS00330">
    <property type="entry name" value="HEMOLYSIN_CALCIUM"/>
    <property type="match status" value="4"/>
</dbReference>
<dbReference type="InterPro" id="IPR005135">
    <property type="entry name" value="Endo/exonuclease/phosphatase"/>
</dbReference>
<evidence type="ECO:0000259" key="3">
    <source>
        <dbReference type="Pfam" id="PF03372"/>
    </source>
</evidence>
<keyword evidence="2" id="KW-0732">Signal</keyword>
<dbReference type="CDD" id="cd10283">
    <property type="entry name" value="MnuA_DNase1-like"/>
    <property type="match status" value="1"/>
</dbReference>
<keyword evidence="4" id="KW-0255">Endonuclease</keyword>
<proteinExistence type="predicted"/>
<feature type="signal peptide" evidence="2">
    <location>
        <begin position="1"/>
        <end position="34"/>
    </location>
</feature>
<dbReference type="InterPro" id="IPR018511">
    <property type="entry name" value="Hemolysin-typ_Ca-bd_CS"/>
</dbReference>
<reference evidence="4 5" key="1">
    <citation type="submission" date="2024-07" db="EMBL/GenBank/DDBJ databases">
        <authorList>
            <person name="Thanompreechachai J."/>
            <person name="Duangmal K."/>
        </authorList>
    </citation>
    <scope>NUCLEOTIDE SEQUENCE [LARGE SCALE GENOMIC DNA]</scope>
    <source>
        <strain evidence="4 5">LSe6-4</strain>
    </source>
</reference>
<dbReference type="Pfam" id="PF03372">
    <property type="entry name" value="Exo_endo_phos"/>
    <property type="match status" value="1"/>
</dbReference>
<keyword evidence="4" id="KW-0540">Nuclease</keyword>
<dbReference type="GO" id="GO:0004519">
    <property type="term" value="F:endonuclease activity"/>
    <property type="evidence" value="ECO:0007669"/>
    <property type="project" value="UniProtKB-KW"/>
</dbReference>
<feature type="region of interest" description="Disordered" evidence="1">
    <location>
        <begin position="839"/>
        <end position="869"/>
    </location>
</feature>
<name>A0ABV4GX95_9ACTN</name>
<feature type="domain" description="Endonuclease/exonuclease/phosphatase" evidence="3">
    <location>
        <begin position="464"/>
        <end position="752"/>
    </location>
</feature>
<evidence type="ECO:0000313" key="4">
    <source>
        <dbReference type="EMBL" id="MEZ0163237.1"/>
    </source>
</evidence>
<dbReference type="PROSITE" id="PS01335">
    <property type="entry name" value="METHYLGLYOXAL_SYNTH"/>
    <property type="match status" value="1"/>
</dbReference>
<dbReference type="NCBIfam" id="NF033681">
    <property type="entry name" value="ExeM_NucH_DNase"/>
    <property type="match status" value="1"/>
</dbReference>
<dbReference type="InterPro" id="IPR047971">
    <property type="entry name" value="ExeM-like"/>
</dbReference>
<dbReference type="InterPro" id="IPR001343">
    <property type="entry name" value="Hemolysn_Ca-bd"/>
</dbReference>
<dbReference type="SUPFAM" id="SSF51120">
    <property type="entry name" value="beta-Roll"/>
    <property type="match status" value="1"/>
</dbReference>
<accession>A0ABV4GX95</accession>
<dbReference type="Gene3D" id="2.150.10.10">
    <property type="entry name" value="Serralysin-like metalloprotease, C-terminal"/>
    <property type="match status" value="1"/>
</dbReference>
<feature type="compositionally biased region" description="Basic and acidic residues" evidence="1">
    <location>
        <begin position="860"/>
        <end position="869"/>
    </location>
</feature>
<dbReference type="PANTHER" id="PTHR42834">
    <property type="entry name" value="ENDONUCLEASE/EXONUCLEASE/PHOSPHATASE FAMILY PROTEIN (AFU_ORTHOLOGUE AFUA_3G09210)"/>
    <property type="match status" value="1"/>
</dbReference>
<gene>
    <name evidence="4" type="ORF">AB2L27_00490</name>
</gene>
<dbReference type="Pfam" id="PF00353">
    <property type="entry name" value="HemolysinCabind"/>
    <property type="match status" value="2"/>
</dbReference>
<evidence type="ECO:0000256" key="2">
    <source>
        <dbReference type="SAM" id="SignalP"/>
    </source>
</evidence>
<feature type="chain" id="PRO_5045808088" evidence="2">
    <location>
        <begin position="35"/>
        <end position="869"/>
    </location>
</feature>
<evidence type="ECO:0000256" key="1">
    <source>
        <dbReference type="SAM" id="MobiDB-lite"/>
    </source>
</evidence>
<dbReference type="PANTHER" id="PTHR42834:SF1">
    <property type="entry name" value="ENDONUCLEASE_EXONUCLEASE_PHOSPHATASE FAMILY PROTEIN (AFU_ORTHOLOGUE AFUA_3G09210)"/>
    <property type="match status" value="1"/>
</dbReference>
<dbReference type="InterPro" id="IPR036691">
    <property type="entry name" value="Endo/exonu/phosph_ase_sf"/>
</dbReference>
<feature type="compositionally biased region" description="Pro residues" evidence="1">
    <location>
        <begin position="197"/>
        <end position="206"/>
    </location>
</feature>
<dbReference type="Gene3D" id="3.60.10.10">
    <property type="entry name" value="Endonuclease/exonuclease/phosphatase"/>
    <property type="match status" value="1"/>
</dbReference>
<dbReference type="EMBL" id="JBGFTU010000001">
    <property type="protein sequence ID" value="MEZ0163237.1"/>
    <property type="molecule type" value="Genomic_DNA"/>
</dbReference>
<feature type="region of interest" description="Disordered" evidence="1">
    <location>
        <begin position="187"/>
        <end position="209"/>
    </location>
</feature>
<keyword evidence="5" id="KW-1185">Reference proteome</keyword>
<dbReference type="InterPro" id="IPR018148">
    <property type="entry name" value="Methylglyoxal_synth_AS"/>
</dbReference>
<dbReference type="SUPFAM" id="SSF56219">
    <property type="entry name" value="DNase I-like"/>
    <property type="match status" value="1"/>
</dbReference>
<feature type="compositionally biased region" description="Polar residues" evidence="1">
    <location>
        <begin position="147"/>
        <end position="165"/>
    </location>
</feature>
<organism evidence="4 5">
    <name type="scientific">Kineococcus halophytocola</name>
    <dbReference type="NCBI Taxonomy" id="3234027"/>
    <lineage>
        <taxon>Bacteria</taxon>
        <taxon>Bacillati</taxon>
        <taxon>Actinomycetota</taxon>
        <taxon>Actinomycetes</taxon>
        <taxon>Kineosporiales</taxon>
        <taxon>Kineosporiaceae</taxon>
        <taxon>Kineococcus</taxon>
    </lineage>
</organism>
<comment type="caution">
    <text evidence="4">The sequence shown here is derived from an EMBL/GenBank/DDBJ whole genome shotgun (WGS) entry which is preliminary data.</text>
</comment>
<feature type="region of interest" description="Disordered" evidence="1">
    <location>
        <begin position="139"/>
        <end position="165"/>
    </location>
</feature>
<dbReference type="Proteomes" id="UP001565927">
    <property type="component" value="Unassembled WGS sequence"/>
</dbReference>
<keyword evidence="4" id="KW-0378">Hydrolase</keyword>
<dbReference type="PRINTS" id="PR00313">
    <property type="entry name" value="CABNDNGRPT"/>
</dbReference>
<protein>
    <submittedName>
        <fullName evidence="4">ExeM/NucH family extracellular endonuclease</fullName>
    </submittedName>
</protein>
<dbReference type="InterPro" id="IPR011049">
    <property type="entry name" value="Serralysin-like_metalloprot_C"/>
</dbReference>
<evidence type="ECO:0000313" key="5">
    <source>
        <dbReference type="Proteomes" id="UP001565927"/>
    </source>
</evidence>
<sequence length="869" mass="88290">MPTRSRATRLTSGCVALGVAGAALTALGLPVASAAAPSAPFVSEIHYDNAGTDTGEFVEVQLPAGTSSAGLSIVLYNGNGGGVYGTDALPAVTAPADAPAVAVVDYPANGLQNGSPDALALVRGAEVLEFLSYEGTFTAADGPAAGRTSTDIGVSETGSEPAGQSLQRTYDAAADALVWSGPAPATRGVVNSTAPTDPGPQPPAPADPVEIGEVQGTGAGSPLVGRQVTVTGVVVGDTPGLSGFYLQDPDGDGDPATSDGVFVASPAPVDLGDTVTVTGQVQEQFEQTQISAPSGVTVLAEGSAADLPAPAVLDLPADDAARERLEGMLVAPADDLTVSEVYDLTTYGELTLSEGGVLVQPTELARPGAAADAIAAENARRSIVLDDAVSSRVGVTTRPYLSPATPVRVGDVVEFTEPLVLGFGFGAWRLQPADGTADGVFAPQDTRPAAPGPVGGDVQVGAFNVLNYFLTLGGQGRGASTPAEFEEQAGKIVPAIGALGADVVTLMEIEDTDSTGLTPGNADTALADLVGRLDSAAGAQVWAYVPMPQELYAVDRDVIRNAIIYRTDIVQPVGAPVGLVDESVWFNAREPIAQTFVKDGDTFTVVANHFKSKGGSGASGDNTDTGQGAYTGDRVRQARSLAGFLTDLRTRTGDPDVVALGDFNAYTQEDPIEVLRTEAGLTDLGSRFDEGRYSYVFDALSGSLDHALASPELTAKVTGAAHWNINSVESFAYQYSGDEALYAPDPYRSSDHDPIVVGIDLDERCHGLVPTIRGTDGDDVLTGTDGPDVIMGLGGNDVITGGNGNDVICGGAGDDTISGGNGDDVLLGGFGDDRLSGGNGADVLIGGPGTDVLDQGRGTGRQEQDGAES</sequence>
<dbReference type="CDD" id="cd04486">
    <property type="entry name" value="YhcR_OBF_like"/>
    <property type="match status" value="1"/>
</dbReference>